<accession>A0A176S7D6</accession>
<evidence type="ECO:0000259" key="1">
    <source>
        <dbReference type="PROSITE" id="PS50234"/>
    </source>
</evidence>
<dbReference type="EMBL" id="LUTY01000083">
    <property type="protein sequence ID" value="OAD23945.1"/>
    <property type="molecule type" value="Genomic_DNA"/>
</dbReference>
<sequence>MKKIFLTLIILCLTYPNLGKSQNQEIVDIDDINSLGTPNIKPRLMLILDSSGSMNEKDRYGDIKLDSAKITLSKILDKIPDDETNVALMAYDNCDTKLLVPPSNTNMGRVKSRAMSIYPTAKTPIAKSIREAGQILSNNSQETTIILISDGEETCGGDPCLEADRLRQRTDVNVKFYVIGYSVDESTQRQLQCIADNKDRYFDIDDSFSLETTVHKIVKEEVTKKFDEDTDGVKNEQDKCPKTLPAFSVNKTGCEIAYTMPTPFKTNEATIPPALVEPAVDQLVDY</sequence>
<evidence type="ECO:0000313" key="3">
    <source>
        <dbReference type="Proteomes" id="UP000076962"/>
    </source>
</evidence>
<proteinExistence type="predicted"/>
<dbReference type="Pfam" id="PF13519">
    <property type="entry name" value="VWA_2"/>
    <property type="match status" value="1"/>
</dbReference>
<comment type="caution">
    <text evidence="2">The sequence shown here is derived from an EMBL/GenBank/DDBJ whole genome shotgun (WGS) entry which is preliminary data.</text>
</comment>
<dbReference type="InterPro" id="IPR002035">
    <property type="entry name" value="VWF_A"/>
</dbReference>
<dbReference type="Gene3D" id="3.40.50.410">
    <property type="entry name" value="von Willebrand factor, type A domain"/>
    <property type="match status" value="2"/>
</dbReference>
<evidence type="ECO:0000313" key="2">
    <source>
        <dbReference type="EMBL" id="OAD23945.1"/>
    </source>
</evidence>
<dbReference type="PROSITE" id="PS50234">
    <property type="entry name" value="VWFA"/>
    <property type="match status" value="1"/>
</dbReference>
<dbReference type="SUPFAM" id="SSF53300">
    <property type="entry name" value="vWA-like"/>
    <property type="match status" value="1"/>
</dbReference>
<dbReference type="InterPro" id="IPR036465">
    <property type="entry name" value="vWFA_dom_sf"/>
</dbReference>
<keyword evidence="3" id="KW-1185">Reference proteome</keyword>
<feature type="non-terminal residue" evidence="2">
    <location>
        <position position="286"/>
    </location>
</feature>
<name>A0A176S7D6_9GAMM</name>
<feature type="domain" description="VWFA" evidence="1">
    <location>
        <begin position="43"/>
        <end position="217"/>
    </location>
</feature>
<protein>
    <submittedName>
        <fullName evidence="2">von Willebrand factor type A</fullName>
    </submittedName>
</protein>
<organism evidence="2 3">
    <name type="scientific">Candidatus Thiomargarita nelsonii</name>
    <dbReference type="NCBI Taxonomy" id="1003181"/>
    <lineage>
        <taxon>Bacteria</taxon>
        <taxon>Pseudomonadati</taxon>
        <taxon>Pseudomonadota</taxon>
        <taxon>Gammaproteobacteria</taxon>
        <taxon>Thiotrichales</taxon>
        <taxon>Thiotrichaceae</taxon>
        <taxon>Thiomargarita</taxon>
    </lineage>
</organism>
<dbReference type="SMART" id="SM00327">
    <property type="entry name" value="VWA"/>
    <property type="match status" value="1"/>
</dbReference>
<gene>
    <name evidence="2" type="ORF">THIOM_000207</name>
</gene>
<reference evidence="2 3" key="1">
    <citation type="submission" date="2016-05" db="EMBL/GenBank/DDBJ databases">
        <title>Single-cell genome of chain-forming Candidatus Thiomargarita nelsonii and comparison to other large sulfur-oxidizing bacteria.</title>
        <authorList>
            <person name="Winkel M."/>
            <person name="Salman V."/>
            <person name="Woyke T."/>
            <person name="Schulz-Vogt H."/>
            <person name="Richter M."/>
            <person name="Flood B."/>
            <person name="Bailey J."/>
            <person name="Amann R."/>
            <person name="Mussmann M."/>
        </authorList>
    </citation>
    <scope>NUCLEOTIDE SEQUENCE [LARGE SCALE GENOMIC DNA]</scope>
    <source>
        <strain evidence="2 3">THI036</strain>
    </source>
</reference>
<dbReference type="AlphaFoldDB" id="A0A176S7D6"/>
<dbReference type="Proteomes" id="UP000076962">
    <property type="component" value="Unassembled WGS sequence"/>
</dbReference>